<dbReference type="EMBL" id="MU004440">
    <property type="protein sequence ID" value="KAF2650917.1"/>
    <property type="molecule type" value="Genomic_DNA"/>
</dbReference>
<dbReference type="Proteomes" id="UP000799324">
    <property type="component" value="Unassembled WGS sequence"/>
</dbReference>
<proteinExistence type="predicted"/>
<gene>
    <name evidence="1" type="ORF">K491DRAFT_666479</name>
</gene>
<accession>A0A6A6SV38</accession>
<keyword evidence="2" id="KW-1185">Reference proteome</keyword>
<evidence type="ECO:0000313" key="2">
    <source>
        <dbReference type="Proteomes" id="UP000799324"/>
    </source>
</evidence>
<organism evidence="1 2">
    <name type="scientific">Lophiostoma macrostomum CBS 122681</name>
    <dbReference type="NCBI Taxonomy" id="1314788"/>
    <lineage>
        <taxon>Eukaryota</taxon>
        <taxon>Fungi</taxon>
        <taxon>Dikarya</taxon>
        <taxon>Ascomycota</taxon>
        <taxon>Pezizomycotina</taxon>
        <taxon>Dothideomycetes</taxon>
        <taxon>Pleosporomycetidae</taxon>
        <taxon>Pleosporales</taxon>
        <taxon>Lophiostomataceae</taxon>
        <taxon>Lophiostoma</taxon>
    </lineage>
</organism>
<dbReference type="OrthoDB" id="4840564at2759"/>
<sequence length="515" mass="59232">MHPASRQTLLGPSPDNDLAIINVEHARCAAERSPLIGSASILQLPQELLVTIIKLAVFRPRDPHGCPDCKFSPDAACAKALSHVCRCISGLVQPMLFHTITFDGTPSTVPPKKNVLRLHRTLRENPSLREHCRSLSISVSDVPAPRRIEDWAVVKNLAFWLTRVRCLENYGGFEGSNEYAWNLIRMMKQNMEHVRHWRLTREGWGLYLDQGLDVMWPKLEKLEFHGISQRNTRPLLLDPKLFRTASITSLSLSDYEETPHATAQLLQLPAKLEHFTFASFYNNPHTMNYPMFQSWLSHHSQTLISISIGSLSSNGGENKHIFDATLFSNLESLTLSKWQMTTRPGGLMPFTTENEKILGPRVKVFGWDFHVNDQHTEDWSDFGEREVAWLRQLARSANSRKAALTTIEIAFRPWDWNYIDTYPWGQMVSIRDELWERNGIELVCDTPLLPESEWVKWQEEKAAQDLLYEESAQKRMDAALNMDKLDSDSELEEEVQIERPPWFHGGDIRNYFDLS</sequence>
<reference evidence="1" key="1">
    <citation type="journal article" date="2020" name="Stud. Mycol.">
        <title>101 Dothideomycetes genomes: a test case for predicting lifestyles and emergence of pathogens.</title>
        <authorList>
            <person name="Haridas S."/>
            <person name="Albert R."/>
            <person name="Binder M."/>
            <person name="Bloem J."/>
            <person name="Labutti K."/>
            <person name="Salamov A."/>
            <person name="Andreopoulos B."/>
            <person name="Baker S."/>
            <person name="Barry K."/>
            <person name="Bills G."/>
            <person name="Bluhm B."/>
            <person name="Cannon C."/>
            <person name="Castanera R."/>
            <person name="Culley D."/>
            <person name="Daum C."/>
            <person name="Ezra D."/>
            <person name="Gonzalez J."/>
            <person name="Henrissat B."/>
            <person name="Kuo A."/>
            <person name="Liang C."/>
            <person name="Lipzen A."/>
            <person name="Lutzoni F."/>
            <person name="Magnuson J."/>
            <person name="Mondo S."/>
            <person name="Nolan M."/>
            <person name="Ohm R."/>
            <person name="Pangilinan J."/>
            <person name="Park H.-J."/>
            <person name="Ramirez L."/>
            <person name="Alfaro M."/>
            <person name="Sun H."/>
            <person name="Tritt A."/>
            <person name="Yoshinaga Y."/>
            <person name="Zwiers L.-H."/>
            <person name="Turgeon B."/>
            <person name="Goodwin S."/>
            <person name="Spatafora J."/>
            <person name="Crous P."/>
            <person name="Grigoriev I."/>
        </authorList>
    </citation>
    <scope>NUCLEOTIDE SEQUENCE</scope>
    <source>
        <strain evidence="1">CBS 122681</strain>
    </source>
</reference>
<evidence type="ECO:0008006" key="3">
    <source>
        <dbReference type="Google" id="ProtNLM"/>
    </source>
</evidence>
<evidence type="ECO:0000313" key="1">
    <source>
        <dbReference type="EMBL" id="KAF2650917.1"/>
    </source>
</evidence>
<protein>
    <recommendedName>
        <fullName evidence="3">F-box domain-containing protein</fullName>
    </recommendedName>
</protein>
<name>A0A6A6SV38_9PLEO</name>
<dbReference type="AlphaFoldDB" id="A0A6A6SV38"/>